<dbReference type="InterPro" id="IPR010310">
    <property type="entry name" value="T7SS_ESAT-6-like"/>
</dbReference>
<reference evidence="3 4" key="1">
    <citation type="submission" date="2019-04" db="EMBL/GenBank/DDBJ databases">
        <title>Isolation and identification of Cellulomonas shaoxiangyii sp. Nov. isolated from feces of the Tibetan antelopes (Pantholops hodgsonii) in the Qinghai-Tibet plateau of China.</title>
        <authorList>
            <person name="Tian Z."/>
        </authorList>
    </citation>
    <scope>NUCLEOTIDE SEQUENCE [LARGE SCALE GENOMIC DNA]</scope>
    <source>
        <strain evidence="3 4">Z28</strain>
    </source>
</reference>
<evidence type="ECO:0000313" key="3">
    <source>
        <dbReference type="EMBL" id="QCB92517.1"/>
    </source>
</evidence>
<dbReference type="RefSeq" id="WP_135974056.1">
    <property type="nucleotide sequence ID" value="NZ_CP039291.1"/>
</dbReference>
<evidence type="ECO:0000256" key="2">
    <source>
        <dbReference type="SAM" id="Coils"/>
    </source>
</evidence>
<name>A0A4P7SGB6_9CELL</name>
<sequence>MPRFKVDPDGLLRTVEALRVANAGIEAELERLDAQVRRLDDAWSGEARDAYARAQAQWRQELAGMNRTLADAARRAANVSARYTATREAVAARWSGA</sequence>
<dbReference type="OrthoDB" id="4278078at2"/>
<dbReference type="InterPro" id="IPR036689">
    <property type="entry name" value="ESAT-6-like_sf"/>
</dbReference>
<dbReference type="Proteomes" id="UP000296469">
    <property type="component" value="Chromosome"/>
</dbReference>
<dbReference type="Gene3D" id="1.10.287.1060">
    <property type="entry name" value="ESAT-6-like"/>
    <property type="match status" value="1"/>
</dbReference>
<accession>A0A4P7SGB6</accession>
<gene>
    <name evidence="3" type="ORF">E5225_02040</name>
</gene>
<keyword evidence="4" id="KW-1185">Reference proteome</keyword>
<evidence type="ECO:0000313" key="4">
    <source>
        <dbReference type="Proteomes" id="UP000296469"/>
    </source>
</evidence>
<protein>
    <recommendedName>
        <fullName evidence="1">ESAT-6-like protein</fullName>
    </recommendedName>
</protein>
<dbReference type="Pfam" id="PF06013">
    <property type="entry name" value="WXG100"/>
    <property type="match status" value="1"/>
</dbReference>
<dbReference type="AlphaFoldDB" id="A0A4P7SGB6"/>
<dbReference type="SUPFAM" id="SSF140453">
    <property type="entry name" value="EsxAB dimer-like"/>
    <property type="match status" value="1"/>
</dbReference>
<dbReference type="EMBL" id="CP039291">
    <property type="protein sequence ID" value="QCB92517.1"/>
    <property type="molecule type" value="Genomic_DNA"/>
</dbReference>
<keyword evidence="2" id="KW-0175">Coiled coil</keyword>
<feature type="coiled-coil region" evidence="2">
    <location>
        <begin position="15"/>
        <end position="42"/>
    </location>
</feature>
<dbReference type="NCBIfam" id="TIGR03930">
    <property type="entry name" value="WXG100_ESAT6"/>
    <property type="match status" value="1"/>
</dbReference>
<proteinExistence type="inferred from homology"/>
<dbReference type="KEGG" id="celz:E5225_02040"/>
<comment type="similarity">
    <text evidence="1">Belongs to the WXG100 family.</text>
</comment>
<evidence type="ECO:0000256" key="1">
    <source>
        <dbReference type="RuleBase" id="RU362001"/>
    </source>
</evidence>
<organism evidence="3 4">
    <name type="scientific">Cellulomonas shaoxiangyii</name>
    <dbReference type="NCBI Taxonomy" id="2566013"/>
    <lineage>
        <taxon>Bacteria</taxon>
        <taxon>Bacillati</taxon>
        <taxon>Actinomycetota</taxon>
        <taxon>Actinomycetes</taxon>
        <taxon>Micrococcales</taxon>
        <taxon>Cellulomonadaceae</taxon>
        <taxon>Cellulomonas</taxon>
    </lineage>
</organism>